<gene>
    <name evidence="1" type="ORF">ACFQZP_40460</name>
</gene>
<proteinExistence type="predicted"/>
<name>A0ABW2VWD8_9ACTN</name>
<sequence>MSITTIASADESFALLIQPSGMFRLLAWVPVSTPRHALCCDTARPVDVTTALTMWVCEDAAALGEKPNTAAYGLLSLYLPGQLPYFGDVVFTGIPDAEGNARGLSPDQAVALLGLYLEHAATGLMPRPRT</sequence>
<dbReference type="Proteomes" id="UP001596957">
    <property type="component" value="Unassembled WGS sequence"/>
</dbReference>
<dbReference type="EMBL" id="JBHTEC010000004">
    <property type="protein sequence ID" value="MFD0287795.1"/>
    <property type="molecule type" value="Genomic_DNA"/>
</dbReference>
<reference evidence="2" key="1">
    <citation type="journal article" date="2019" name="Int. J. Syst. Evol. Microbiol.">
        <title>The Global Catalogue of Microorganisms (GCM) 10K type strain sequencing project: providing services to taxonomists for standard genome sequencing and annotation.</title>
        <authorList>
            <consortium name="The Broad Institute Genomics Platform"/>
            <consortium name="The Broad Institute Genome Sequencing Center for Infectious Disease"/>
            <person name="Wu L."/>
            <person name="Ma J."/>
        </authorList>
    </citation>
    <scope>NUCLEOTIDE SEQUENCE [LARGE SCALE GENOMIC DNA]</scope>
    <source>
        <strain evidence="2">CGMCC 4.7198</strain>
    </source>
</reference>
<organism evidence="1 2">
    <name type="scientific">Streptomyces lutosisoli</name>
    <dbReference type="NCBI Taxonomy" id="2665721"/>
    <lineage>
        <taxon>Bacteria</taxon>
        <taxon>Bacillati</taxon>
        <taxon>Actinomycetota</taxon>
        <taxon>Actinomycetes</taxon>
        <taxon>Kitasatosporales</taxon>
        <taxon>Streptomycetaceae</taxon>
        <taxon>Streptomyces</taxon>
    </lineage>
</organism>
<comment type="caution">
    <text evidence="1">The sequence shown here is derived from an EMBL/GenBank/DDBJ whole genome shotgun (WGS) entry which is preliminary data.</text>
</comment>
<dbReference type="RefSeq" id="WP_381255805.1">
    <property type="nucleotide sequence ID" value="NZ_JBHTBI010000014.1"/>
</dbReference>
<accession>A0ABW2VWD8</accession>
<evidence type="ECO:0000313" key="2">
    <source>
        <dbReference type="Proteomes" id="UP001596957"/>
    </source>
</evidence>
<protein>
    <submittedName>
        <fullName evidence="1">DUF3846 domain-containing protein</fullName>
    </submittedName>
</protein>
<evidence type="ECO:0000313" key="1">
    <source>
        <dbReference type="EMBL" id="MFD0287795.1"/>
    </source>
</evidence>
<keyword evidence="2" id="KW-1185">Reference proteome</keyword>